<accession>A0AAN1WE73</accession>
<protein>
    <submittedName>
        <fullName evidence="6">LacI family transcriptional regulator, repressor for deo operon, udp, cdd, tsx, nupC, and nupG</fullName>
    </submittedName>
</protein>
<evidence type="ECO:0000313" key="6">
    <source>
        <dbReference type="EMBL" id="BCD95953.1"/>
    </source>
</evidence>
<dbReference type="Gene3D" id="3.40.50.2300">
    <property type="match status" value="2"/>
</dbReference>
<keyword evidence="1" id="KW-0678">Repressor</keyword>
<dbReference type="SUPFAM" id="SSF53822">
    <property type="entry name" value="Periplasmic binding protein-like I"/>
    <property type="match status" value="1"/>
</dbReference>
<keyword evidence="4" id="KW-0804">Transcription</keyword>
<gene>
    <name evidence="6" type="ORF">MARGE09_P0152</name>
</gene>
<name>A0AAN1WE73_9GAMM</name>
<evidence type="ECO:0000256" key="1">
    <source>
        <dbReference type="ARBA" id="ARBA00022491"/>
    </source>
</evidence>
<dbReference type="InterPro" id="IPR046335">
    <property type="entry name" value="LacI/GalR-like_sensor"/>
</dbReference>
<keyword evidence="2" id="KW-0805">Transcription regulation</keyword>
<keyword evidence="7" id="KW-1185">Reference proteome</keyword>
<dbReference type="InterPro" id="IPR000843">
    <property type="entry name" value="HTH_LacI"/>
</dbReference>
<dbReference type="CDD" id="cd01392">
    <property type="entry name" value="HTH_LacI"/>
    <property type="match status" value="1"/>
</dbReference>
<dbReference type="PANTHER" id="PTHR30146">
    <property type="entry name" value="LACI-RELATED TRANSCRIPTIONAL REPRESSOR"/>
    <property type="match status" value="1"/>
</dbReference>
<dbReference type="Pfam" id="PF00356">
    <property type="entry name" value="LacI"/>
    <property type="match status" value="1"/>
</dbReference>
<evidence type="ECO:0000256" key="2">
    <source>
        <dbReference type="ARBA" id="ARBA00023015"/>
    </source>
</evidence>
<dbReference type="PROSITE" id="PS00356">
    <property type="entry name" value="HTH_LACI_1"/>
    <property type="match status" value="1"/>
</dbReference>
<evidence type="ECO:0000256" key="4">
    <source>
        <dbReference type="ARBA" id="ARBA00023163"/>
    </source>
</evidence>
<evidence type="ECO:0000259" key="5">
    <source>
        <dbReference type="PROSITE" id="PS50932"/>
    </source>
</evidence>
<dbReference type="CDD" id="cd06284">
    <property type="entry name" value="PBP1_LacI-like"/>
    <property type="match status" value="1"/>
</dbReference>
<dbReference type="GO" id="GO:0003700">
    <property type="term" value="F:DNA-binding transcription factor activity"/>
    <property type="evidence" value="ECO:0007669"/>
    <property type="project" value="TreeGrafter"/>
</dbReference>
<dbReference type="SUPFAM" id="SSF47413">
    <property type="entry name" value="lambda repressor-like DNA-binding domains"/>
    <property type="match status" value="1"/>
</dbReference>
<dbReference type="Pfam" id="PF13377">
    <property type="entry name" value="Peripla_BP_3"/>
    <property type="match status" value="1"/>
</dbReference>
<dbReference type="KEGG" id="marq:MARGE09_P0152"/>
<dbReference type="PROSITE" id="PS50932">
    <property type="entry name" value="HTH_LACI_2"/>
    <property type="match status" value="1"/>
</dbReference>
<dbReference type="EMBL" id="AP023086">
    <property type="protein sequence ID" value="BCD95953.1"/>
    <property type="molecule type" value="Genomic_DNA"/>
</dbReference>
<dbReference type="AlphaFoldDB" id="A0AAN1WE73"/>
<organism evidence="6 7">
    <name type="scientific">Marinagarivorans cellulosilyticus</name>
    <dbReference type="NCBI Taxonomy" id="2721545"/>
    <lineage>
        <taxon>Bacteria</taxon>
        <taxon>Pseudomonadati</taxon>
        <taxon>Pseudomonadota</taxon>
        <taxon>Gammaproteobacteria</taxon>
        <taxon>Cellvibrionales</taxon>
        <taxon>Cellvibrionaceae</taxon>
        <taxon>Marinagarivorans</taxon>
    </lineage>
</organism>
<keyword evidence="3" id="KW-0238">DNA-binding</keyword>
<dbReference type="PANTHER" id="PTHR30146:SF151">
    <property type="entry name" value="HTH-TYPE TRANSCRIPTIONAL REPRESSOR CYTR"/>
    <property type="match status" value="1"/>
</dbReference>
<proteinExistence type="predicted"/>
<dbReference type="InterPro" id="IPR010982">
    <property type="entry name" value="Lambda_DNA-bd_dom_sf"/>
</dbReference>
<reference evidence="6 7" key="1">
    <citation type="journal article" date="2022" name="IScience">
        <title>An ultrasensitive nanofiber-based assay for enzymatic hydrolysis and deep-sea microbial degradation of cellulose.</title>
        <authorList>
            <person name="Tsudome M."/>
            <person name="Tachioka M."/>
            <person name="Miyazaki M."/>
            <person name="Uchimura K."/>
            <person name="Tsuda M."/>
            <person name="Takaki Y."/>
            <person name="Deguchi S."/>
        </authorList>
    </citation>
    <scope>NUCLEOTIDE SEQUENCE [LARGE SCALE GENOMIC DNA]</scope>
    <source>
        <strain evidence="6 7">GE09</strain>
    </source>
</reference>
<sequence length="331" mass="36107">MASIKDVARLAGVSVATVSRAIAIPEKVSEKTLKKVNDAVALSGYRPNLLARNFRSSRSFCIVVMVPDITNPFFSQVIKAIEDRAQQRGYAVLLGDTRDQNSREQEYVHRVETRLADGLIQLRPNEIHVDGDPLPIVYACGCENVPNCSVTIDNTLAAKKVVDYLVSLGHTRIGCLTGLRENPHSMERLAGYRQALEAAGLEYSEQYVSEGDFTLGSGQDAAKKIMCQAKPPTALFCMSDQMAMGAIQALQAQGVQIPQQVSIVGFDNIAYAEFWHPTITTVSQPAEEMGKRAVDMLVSIIEGKEFTHESKILPTQLIVRDSSGAAPKDPA</sequence>
<evidence type="ECO:0000256" key="3">
    <source>
        <dbReference type="ARBA" id="ARBA00023125"/>
    </source>
</evidence>
<dbReference type="Gene3D" id="1.10.260.40">
    <property type="entry name" value="lambda repressor-like DNA-binding domains"/>
    <property type="match status" value="1"/>
</dbReference>
<dbReference type="Proteomes" id="UP001320119">
    <property type="component" value="Chromosome"/>
</dbReference>
<dbReference type="GO" id="GO:0000976">
    <property type="term" value="F:transcription cis-regulatory region binding"/>
    <property type="evidence" value="ECO:0007669"/>
    <property type="project" value="TreeGrafter"/>
</dbReference>
<feature type="domain" description="HTH lacI-type" evidence="5">
    <location>
        <begin position="2"/>
        <end position="56"/>
    </location>
</feature>
<evidence type="ECO:0000313" key="7">
    <source>
        <dbReference type="Proteomes" id="UP001320119"/>
    </source>
</evidence>
<dbReference type="SMART" id="SM00354">
    <property type="entry name" value="HTH_LACI"/>
    <property type="match status" value="1"/>
</dbReference>
<dbReference type="InterPro" id="IPR028082">
    <property type="entry name" value="Peripla_BP_I"/>
</dbReference>